<protein>
    <submittedName>
        <fullName evidence="2">Uncharacterized protein</fullName>
    </submittedName>
</protein>
<gene>
    <name evidence="2" type="ORF">GBAR_LOCUS27737</name>
</gene>
<keyword evidence="3" id="KW-1185">Reference proteome</keyword>
<reference evidence="2" key="1">
    <citation type="submission" date="2023-03" db="EMBL/GenBank/DDBJ databases">
        <authorList>
            <person name="Steffen K."/>
            <person name="Cardenas P."/>
        </authorList>
    </citation>
    <scope>NUCLEOTIDE SEQUENCE</scope>
</reference>
<sequence length="151" mass="16696">MDALTESIQCCNLGETSTNVEDSNPTATPETSEVSLAETSDQHQQSAKDVSPALRKVMRLRSRSLERSQHKRHTLPPLFPTTPTSLPPISSPLLTYLSPAPTPQLSPQQRVLALCEQTEPRSLATVFSERMVEGIQKVGEGTFSEVFRYSR</sequence>
<name>A0AA35TMW6_GEOBA</name>
<comment type="caution">
    <text evidence="2">The sequence shown here is derived from an EMBL/GenBank/DDBJ whole genome shotgun (WGS) entry which is preliminary data.</text>
</comment>
<evidence type="ECO:0000256" key="1">
    <source>
        <dbReference type="SAM" id="MobiDB-lite"/>
    </source>
</evidence>
<feature type="compositionally biased region" description="Pro residues" evidence="1">
    <location>
        <begin position="77"/>
        <end position="90"/>
    </location>
</feature>
<accession>A0AA35TMW6</accession>
<dbReference type="EMBL" id="CASHTH010003874">
    <property type="protein sequence ID" value="CAI8050521.1"/>
    <property type="molecule type" value="Genomic_DNA"/>
</dbReference>
<feature type="compositionally biased region" description="Polar residues" evidence="1">
    <location>
        <begin position="1"/>
        <end position="48"/>
    </location>
</feature>
<dbReference type="AlphaFoldDB" id="A0AA35TMW6"/>
<evidence type="ECO:0000313" key="2">
    <source>
        <dbReference type="EMBL" id="CAI8050521.1"/>
    </source>
</evidence>
<dbReference type="Proteomes" id="UP001174909">
    <property type="component" value="Unassembled WGS sequence"/>
</dbReference>
<organism evidence="2 3">
    <name type="scientific">Geodia barretti</name>
    <name type="common">Barrett's horny sponge</name>
    <dbReference type="NCBI Taxonomy" id="519541"/>
    <lineage>
        <taxon>Eukaryota</taxon>
        <taxon>Metazoa</taxon>
        <taxon>Porifera</taxon>
        <taxon>Demospongiae</taxon>
        <taxon>Heteroscleromorpha</taxon>
        <taxon>Tetractinellida</taxon>
        <taxon>Astrophorina</taxon>
        <taxon>Geodiidae</taxon>
        <taxon>Geodia</taxon>
    </lineage>
</organism>
<proteinExistence type="predicted"/>
<evidence type="ECO:0000313" key="3">
    <source>
        <dbReference type="Proteomes" id="UP001174909"/>
    </source>
</evidence>
<feature type="region of interest" description="Disordered" evidence="1">
    <location>
        <begin position="1"/>
        <end position="92"/>
    </location>
</feature>